<sequence>MASLYRPIFILFLFLSVGIFSKAQNNAWLMGTWKGKSYLPGSDEAQYFSLTLRVVEIKGNKFEGYLSTMEPYDTTIRYDARFTGEFFGDYVTIKSTKVFYVRNSPGSKWLLSCVNCKPPKMTFGLQENRFYIKGTVDECYPQCKGVSEFSKEIDQFNDKDQDSLYALLKIERPLKNVQATAAVAVVEMKPKVNDPGPEEVSIQRTMLTPVTTELIRSNKPKQPVLPVTAKINVYRQSSLTIKPTVPNKIIPADVAQTSIKKDTQAVVMQTKPVVAKPVLKDSITALPKGYAERKVNVVRTIPVDTDSITIRVYDNGVVDGDVVSVVYNDKVVIDQLSLTSRAFVIKIPVQPSGNNTLVFHAHNLGEFPPNTAKLEILFGNKKDELTISSDYTVSSSINIMYSR</sequence>
<keyword evidence="2" id="KW-1185">Reference proteome</keyword>
<protein>
    <submittedName>
        <fullName evidence="1">Uncharacterized protein</fullName>
    </submittedName>
</protein>
<name>A0A931ME91_9BACT</name>
<reference evidence="1" key="1">
    <citation type="submission" date="2020-11" db="EMBL/GenBank/DDBJ databases">
        <title>Bacterial whole genome sequence for Panacibacter sp. DH6.</title>
        <authorList>
            <person name="Le V."/>
            <person name="Ko S."/>
            <person name="Ahn C.-Y."/>
            <person name="Oh H.-M."/>
        </authorList>
    </citation>
    <scope>NUCLEOTIDE SEQUENCE</scope>
    <source>
        <strain evidence="1">DH6</strain>
    </source>
</reference>
<evidence type="ECO:0000313" key="2">
    <source>
        <dbReference type="Proteomes" id="UP000628448"/>
    </source>
</evidence>
<accession>A0A931ME91</accession>
<evidence type="ECO:0000313" key="1">
    <source>
        <dbReference type="EMBL" id="MBG9378144.1"/>
    </source>
</evidence>
<organism evidence="1 2">
    <name type="scientific">Panacibacter microcysteis</name>
    <dbReference type="NCBI Taxonomy" id="2793269"/>
    <lineage>
        <taxon>Bacteria</taxon>
        <taxon>Pseudomonadati</taxon>
        <taxon>Bacteroidota</taxon>
        <taxon>Chitinophagia</taxon>
        <taxon>Chitinophagales</taxon>
        <taxon>Chitinophagaceae</taxon>
        <taxon>Panacibacter</taxon>
    </lineage>
</organism>
<dbReference type="AlphaFoldDB" id="A0A931ME91"/>
<gene>
    <name evidence="1" type="ORF">I5907_18040</name>
</gene>
<proteinExistence type="predicted"/>
<comment type="caution">
    <text evidence="1">The sequence shown here is derived from an EMBL/GenBank/DDBJ whole genome shotgun (WGS) entry which is preliminary data.</text>
</comment>
<dbReference type="RefSeq" id="WP_196992196.1">
    <property type="nucleotide sequence ID" value="NZ_JADWYR010000002.1"/>
</dbReference>
<dbReference type="Proteomes" id="UP000628448">
    <property type="component" value="Unassembled WGS sequence"/>
</dbReference>
<dbReference type="EMBL" id="JADWYR010000002">
    <property type="protein sequence ID" value="MBG9378144.1"/>
    <property type="molecule type" value="Genomic_DNA"/>
</dbReference>